<evidence type="ECO:0000256" key="5">
    <source>
        <dbReference type="ARBA" id="ARBA00022491"/>
    </source>
</evidence>
<dbReference type="InterPro" id="IPR001356">
    <property type="entry name" value="HD"/>
</dbReference>
<keyword evidence="8" id="KW-0804">Transcription</keyword>
<proteinExistence type="predicted"/>
<dbReference type="PANTHER" id="PTHR21408:SF1">
    <property type="entry name" value="HOMEODOMAIN-ONLY PROTEIN"/>
    <property type="match status" value="1"/>
</dbReference>
<evidence type="ECO:0000256" key="11">
    <source>
        <dbReference type="RuleBase" id="RU000682"/>
    </source>
</evidence>
<dbReference type="InterPro" id="IPR039162">
    <property type="entry name" value="HOPX"/>
</dbReference>
<dbReference type="SMART" id="SM00389">
    <property type="entry name" value="HOX"/>
    <property type="match status" value="1"/>
</dbReference>
<evidence type="ECO:0000256" key="1">
    <source>
        <dbReference type="ARBA" id="ARBA00003263"/>
    </source>
</evidence>
<evidence type="ECO:0000256" key="3">
    <source>
        <dbReference type="ARBA" id="ARBA00021327"/>
    </source>
</evidence>
<evidence type="ECO:0000313" key="13">
    <source>
        <dbReference type="Ensembl" id="ENSLBEP00000036481.1"/>
    </source>
</evidence>
<keyword evidence="5" id="KW-0678">Repressor</keyword>
<keyword evidence="4" id="KW-0217">Developmental protein</keyword>
<dbReference type="GO" id="GO:0006357">
    <property type="term" value="P:regulation of transcription by RNA polymerase II"/>
    <property type="evidence" value="ECO:0007669"/>
    <property type="project" value="TreeGrafter"/>
</dbReference>
<dbReference type="GO" id="GO:0003677">
    <property type="term" value="F:DNA binding"/>
    <property type="evidence" value="ECO:0007669"/>
    <property type="project" value="UniProtKB-UniRule"/>
</dbReference>
<reference evidence="13" key="1">
    <citation type="submission" date="2025-08" db="UniProtKB">
        <authorList>
            <consortium name="Ensembl"/>
        </authorList>
    </citation>
    <scope>IDENTIFICATION</scope>
</reference>
<sequence length="74" mass="8483">MSCKIMAGMKLSDEQVQVLEESFKARRYPDETSLMLIAAECGLTEEETIKWFKLRNAQWRQAEGLPADLGKVFD</sequence>
<feature type="domain" description="Homeobox" evidence="12">
    <location>
        <begin position="11"/>
        <end position="62"/>
    </location>
</feature>
<keyword evidence="6" id="KW-0805">Transcription regulation</keyword>
<dbReference type="Ensembl" id="ENSLBET00000038009.1">
    <property type="protein sequence ID" value="ENSLBEP00000036481.1"/>
    <property type="gene ID" value="ENSLBEG00000027303.1"/>
</dbReference>
<dbReference type="Gene3D" id="1.10.10.60">
    <property type="entry name" value="Homeodomain-like"/>
    <property type="match status" value="1"/>
</dbReference>
<evidence type="ECO:0000259" key="12">
    <source>
        <dbReference type="PROSITE" id="PS50071"/>
    </source>
</evidence>
<dbReference type="AlphaFoldDB" id="A0A3Q3GSX8"/>
<evidence type="ECO:0000256" key="10">
    <source>
        <dbReference type="PROSITE-ProRule" id="PRU00108"/>
    </source>
</evidence>
<evidence type="ECO:0000256" key="4">
    <source>
        <dbReference type="ARBA" id="ARBA00022473"/>
    </source>
</evidence>
<keyword evidence="9 10" id="KW-0539">Nucleus</keyword>
<dbReference type="PROSITE" id="PS50071">
    <property type="entry name" value="HOMEOBOX_2"/>
    <property type="match status" value="1"/>
</dbReference>
<evidence type="ECO:0000313" key="14">
    <source>
        <dbReference type="Proteomes" id="UP000261660"/>
    </source>
</evidence>
<accession>A0A3Q3GSX8</accession>
<dbReference type="OrthoDB" id="6159439at2759"/>
<dbReference type="FunCoup" id="A0A3Q3GSX8">
    <property type="interactions" value="355"/>
</dbReference>
<name>A0A3Q3GSX8_9LABR</name>
<dbReference type="CDD" id="cd00086">
    <property type="entry name" value="homeodomain"/>
    <property type="match status" value="1"/>
</dbReference>
<evidence type="ECO:0000256" key="9">
    <source>
        <dbReference type="ARBA" id="ARBA00023242"/>
    </source>
</evidence>
<dbReference type="GO" id="GO:0005634">
    <property type="term" value="C:nucleus"/>
    <property type="evidence" value="ECO:0007669"/>
    <property type="project" value="UniProtKB-SubCell"/>
</dbReference>
<reference evidence="13" key="2">
    <citation type="submission" date="2025-09" db="UniProtKB">
        <authorList>
            <consortium name="Ensembl"/>
        </authorList>
    </citation>
    <scope>IDENTIFICATION</scope>
</reference>
<dbReference type="GeneTree" id="ENSGT00940000169173"/>
<organism evidence="13 14">
    <name type="scientific">Labrus bergylta</name>
    <name type="common">ballan wrasse</name>
    <dbReference type="NCBI Taxonomy" id="56723"/>
    <lineage>
        <taxon>Eukaryota</taxon>
        <taxon>Metazoa</taxon>
        <taxon>Chordata</taxon>
        <taxon>Craniata</taxon>
        <taxon>Vertebrata</taxon>
        <taxon>Euteleostomi</taxon>
        <taxon>Actinopterygii</taxon>
        <taxon>Neopterygii</taxon>
        <taxon>Teleostei</taxon>
        <taxon>Neoteleostei</taxon>
        <taxon>Acanthomorphata</taxon>
        <taxon>Eupercaria</taxon>
        <taxon>Labriformes</taxon>
        <taxon>Labridae</taxon>
        <taxon>Labrus</taxon>
    </lineage>
</organism>
<dbReference type="InParanoid" id="A0A3Q3GSX8"/>
<protein>
    <recommendedName>
        <fullName evidence="3">Homeodomain-only protein</fullName>
    </recommendedName>
</protein>
<keyword evidence="7 10" id="KW-0371">Homeobox</keyword>
<dbReference type="InterPro" id="IPR009057">
    <property type="entry name" value="Homeodomain-like_sf"/>
</dbReference>
<dbReference type="SUPFAM" id="SSF46689">
    <property type="entry name" value="Homeodomain-like"/>
    <property type="match status" value="1"/>
</dbReference>
<evidence type="ECO:0000256" key="6">
    <source>
        <dbReference type="ARBA" id="ARBA00023015"/>
    </source>
</evidence>
<comment type="subcellular location">
    <subcellularLocation>
        <location evidence="2 10 11">Nucleus</location>
    </subcellularLocation>
</comment>
<comment type="function">
    <text evidence="1">Sequence-specific transcription factor which is part of a developmental regulatory system that provides cells with specific positional identities on the anterior-posterior axis.</text>
</comment>
<dbReference type="PANTHER" id="PTHR21408">
    <property type="entry name" value="HOMEODOMAIN-ONLY PROTEIN"/>
    <property type="match status" value="1"/>
</dbReference>
<dbReference type="STRING" id="56723.ENSLBEP00000036481"/>
<evidence type="ECO:0000256" key="2">
    <source>
        <dbReference type="ARBA" id="ARBA00004123"/>
    </source>
</evidence>
<dbReference type="Pfam" id="PF00046">
    <property type="entry name" value="Homeodomain"/>
    <property type="match status" value="1"/>
</dbReference>
<keyword evidence="10 11" id="KW-0238">DNA-binding</keyword>
<dbReference type="Proteomes" id="UP000261660">
    <property type="component" value="Unplaced"/>
</dbReference>
<dbReference type="GO" id="GO:0030154">
    <property type="term" value="P:cell differentiation"/>
    <property type="evidence" value="ECO:0007669"/>
    <property type="project" value="InterPro"/>
</dbReference>
<feature type="DNA-binding region" description="Homeobox" evidence="10">
    <location>
        <begin position="13"/>
        <end position="63"/>
    </location>
</feature>
<evidence type="ECO:0000256" key="8">
    <source>
        <dbReference type="ARBA" id="ARBA00023163"/>
    </source>
</evidence>
<evidence type="ECO:0000256" key="7">
    <source>
        <dbReference type="ARBA" id="ARBA00023155"/>
    </source>
</evidence>
<keyword evidence="14" id="KW-1185">Reference proteome</keyword>